<dbReference type="AlphaFoldDB" id="A0A0B7B278"/>
<protein>
    <submittedName>
        <fullName evidence="1">Uncharacterized protein</fullName>
    </submittedName>
</protein>
<accession>A0A0B7B278</accession>
<proteinExistence type="predicted"/>
<evidence type="ECO:0000313" key="1">
    <source>
        <dbReference type="EMBL" id="CEK87158.1"/>
    </source>
</evidence>
<reference evidence="1" key="1">
    <citation type="submission" date="2014-12" db="EMBL/GenBank/DDBJ databases">
        <title>Insight into the proteome of Arion vulgaris.</title>
        <authorList>
            <person name="Aradska J."/>
            <person name="Bulat T."/>
            <person name="Smidak R."/>
            <person name="Sarate P."/>
            <person name="Gangsoo J."/>
            <person name="Sialana F."/>
            <person name="Bilban M."/>
            <person name="Lubec G."/>
        </authorList>
    </citation>
    <scope>NUCLEOTIDE SEQUENCE</scope>
    <source>
        <tissue evidence="1">Skin</tissue>
    </source>
</reference>
<dbReference type="EMBL" id="HACG01040293">
    <property type="protein sequence ID" value="CEK87158.1"/>
    <property type="molecule type" value="Transcribed_RNA"/>
</dbReference>
<sequence length="58" mass="6482">MRLSIQSSATPTQHRPIHFATYTEFTQSSLVGRLVMYVIYRVLPRPGNSGTTNQLDSG</sequence>
<organism evidence="1">
    <name type="scientific">Arion vulgaris</name>
    <dbReference type="NCBI Taxonomy" id="1028688"/>
    <lineage>
        <taxon>Eukaryota</taxon>
        <taxon>Metazoa</taxon>
        <taxon>Spiralia</taxon>
        <taxon>Lophotrochozoa</taxon>
        <taxon>Mollusca</taxon>
        <taxon>Gastropoda</taxon>
        <taxon>Heterobranchia</taxon>
        <taxon>Euthyneura</taxon>
        <taxon>Panpulmonata</taxon>
        <taxon>Eupulmonata</taxon>
        <taxon>Stylommatophora</taxon>
        <taxon>Helicina</taxon>
        <taxon>Arionoidea</taxon>
        <taxon>Arionidae</taxon>
        <taxon>Arion</taxon>
    </lineage>
</organism>
<gene>
    <name evidence="1" type="primary">ORF157711</name>
</gene>
<name>A0A0B7B278_9EUPU</name>